<gene>
    <name evidence="1" type="ORF">AX774_g3921</name>
</gene>
<dbReference type="EMBL" id="LSSK01000634">
    <property type="protein sequence ID" value="OMH82590.1"/>
    <property type="molecule type" value="Genomic_DNA"/>
</dbReference>
<evidence type="ECO:0000313" key="2">
    <source>
        <dbReference type="Proteomes" id="UP000188320"/>
    </source>
</evidence>
<proteinExistence type="predicted"/>
<sequence>MFSTSNTMSQTIPCLFCPKPTSLWCTPPLLSPTNSFSTQIAGKSSRTPNPGLGLHVPLFLRADSIVVFPTFLRPKPPITGPVFPASLLLLAIISSSFFNTPSLPLVGTLTVMNPGKIPLSPLPTHPYPCAPF</sequence>
<organism evidence="1 2">
    <name type="scientific">Zancudomyces culisetae</name>
    <name type="common">Gut fungus</name>
    <name type="synonym">Smittium culisetae</name>
    <dbReference type="NCBI Taxonomy" id="1213189"/>
    <lineage>
        <taxon>Eukaryota</taxon>
        <taxon>Fungi</taxon>
        <taxon>Fungi incertae sedis</taxon>
        <taxon>Zoopagomycota</taxon>
        <taxon>Kickxellomycotina</taxon>
        <taxon>Harpellomycetes</taxon>
        <taxon>Harpellales</taxon>
        <taxon>Legeriomycetaceae</taxon>
        <taxon>Zancudomyces</taxon>
    </lineage>
</organism>
<evidence type="ECO:0000313" key="1">
    <source>
        <dbReference type="EMBL" id="OMH82590.1"/>
    </source>
</evidence>
<dbReference type="Proteomes" id="UP000188320">
    <property type="component" value="Unassembled WGS sequence"/>
</dbReference>
<accession>A0A1R1PNR0</accession>
<comment type="caution">
    <text evidence="1">The sequence shown here is derived from an EMBL/GenBank/DDBJ whole genome shotgun (WGS) entry which is preliminary data.</text>
</comment>
<name>A0A1R1PNR0_ZANCU</name>
<reference evidence="2" key="1">
    <citation type="submission" date="2017-01" db="EMBL/GenBank/DDBJ databases">
        <authorList>
            <person name="Wang Y."/>
            <person name="White M."/>
            <person name="Kvist S."/>
            <person name="Moncalvo J.-M."/>
        </authorList>
    </citation>
    <scope>NUCLEOTIDE SEQUENCE [LARGE SCALE GENOMIC DNA]</scope>
    <source>
        <strain evidence="2">COL-18-3</strain>
    </source>
</reference>
<protein>
    <submittedName>
        <fullName evidence="1">Uncharacterized protein</fullName>
    </submittedName>
</protein>
<keyword evidence="2" id="KW-1185">Reference proteome</keyword>
<dbReference type="AlphaFoldDB" id="A0A1R1PNR0"/>